<dbReference type="PANTHER" id="PTHR43320">
    <property type="entry name" value="SUGAR KINASE"/>
    <property type="match status" value="1"/>
</dbReference>
<comment type="similarity">
    <text evidence="1">Belongs to the carbohydrate kinase PfkB family.</text>
</comment>
<dbReference type="EMBL" id="JACXIZ010000011">
    <property type="protein sequence ID" value="MBD2844667.1"/>
    <property type="molecule type" value="Genomic_DNA"/>
</dbReference>
<dbReference type="SUPFAM" id="SSF53613">
    <property type="entry name" value="Ribokinase-like"/>
    <property type="match status" value="1"/>
</dbReference>
<dbReference type="PANTHER" id="PTHR43320:SF2">
    <property type="entry name" value="2-DEHYDRO-3-DEOXYGLUCONOKINASE_2-DEHYDRO-3-DEOXYGALACTONOKINASE"/>
    <property type="match status" value="1"/>
</dbReference>
<organism evidence="5 6">
    <name type="scientific">Paenibacillus sabuli</name>
    <dbReference type="NCBI Taxonomy" id="2772509"/>
    <lineage>
        <taxon>Bacteria</taxon>
        <taxon>Bacillati</taxon>
        <taxon>Bacillota</taxon>
        <taxon>Bacilli</taxon>
        <taxon>Bacillales</taxon>
        <taxon>Paenibacillaceae</taxon>
        <taxon>Paenibacillus</taxon>
    </lineage>
</organism>
<evidence type="ECO:0000256" key="3">
    <source>
        <dbReference type="ARBA" id="ARBA00022777"/>
    </source>
</evidence>
<dbReference type="InterPro" id="IPR029056">
    <property type="entry name" value="Ribokinase-like"/>
</dbReference>
<protein>
    <submittedName>
        <fullName evidence="5">Sugar kinase</fullName>
    </submittedName>
</protein>
<evidence type="ECO:0000259" key="4">
    <source>
        <dbReference type="Pfam" id="PF00294"/>
    </source>
</evidence>
<name>A0A927GRF9_9BACL</name>
<dbReference type="InterPro" id="IPR011611">
    <property type="entry name" value="PfkB_dom"/>
</dbReference>
<gene>
    <name evidence="5" type="ORF">IDH44_05655</name>
</gene>
<accession>A0A927GRF9</accession>
<dbReference type="InterPro" id="IPR002173">
    <property type="entry name" value="Carboh/pur_kinase_PfkB_CS"/>
</dbReference>
<dbReference type="Pfam" id="PF00294">
    <property type="entry name" value="PfkB"/>
    <property type="match status" value="1"/>
</dbReference>
<dbReference type="GO" id="GO:0016301">
    <property type="term" value="F:kinase activity"/>
    <property type="evidence" value="ECO:0007669"/>
    <property type="project" value="UniProtKB-KW"/>
</dbReference>
<proteinExistence type="inferred from homology"/>
<evidence type="ECO:0000313" key="5">
    <source>
        <dbReference type="EMBL" id="MBD2844667.1"/>
    </source>
</evidence>
<keyword evidence="3 5" id="KW-0418">Kinase</keyword>
<evidence type="ECO:0000256" key="2">
    <source>
        <dbReference type="ARBA" id="ARBA00022679"/>
    </source>
</evidence>
<dbReference type="RefSeq" id="WP_190915519.1">
    <property type="nucleotide sequence ID" value="NZ_JACXIZ010000011.1"/>
</dbReference>
<evidence type="ECO:0000256" key="1">
    <source>
        <dbReference type="ARBA" id="ARBA00010688"/>
    </source>
</evidence>
<comment type="caution">
    <text evidence="5">The sequence shown here is derived from an EMBL/GenBank/DDBJ whole genome shotgun (WGS) entry which is preliminary data.</text>
</comment>
<dbReference type="AlphaFoldDB" id="A0A927GRF9"/>
<dbReference type="CDD" id="cd01166">
    <property type="entry name" value="KdgK"/>
    <property type="match status" value="1"/>
</dbReference>
<dbReference type="PROSITE" id="PS00584">
    <property type="entry name" value="PFKB_KINASES_2"/>
    <property type="match status" value="1"/>
</dbReference>
<keyword evidence="6" id="KW-1185">Reference proteome</keyword>
<dbReference type="Proteomes" id="UP000621560">
    <property type="component" value="Unassembled WGS sequence"/>
</dbReference>
<keyword evidence="2" id="KW-0808">Transferase</keyword>
<feature type="domain" description="Carbohydrate kinase PfkB" evidence="4">
    <location>
        <begin position="7"/>
        <end position="301"/>
    </location>
</feature>
<dbReference type="Gene3D" id="3.40.1190.20">
    <property type="match status" value="1"/>
</dbReference>
<reference evidence="5" key="1">
    <citation type="submission" date="2020-09" db="EMBL/GenBank/DDBJ databases">
        <title>A novel bacterium of genus Paenibacillus, isolated from South China Sea.</title>
        <authorList>
            <person name="Huang H."/>
            <person name="Mo K."/>
            <person name="Hu Y."/>
        </authorList>
    </citation>
    <scope>NUCLEOTIDE SEQUENCE</scope>
    <source>
        <strain evidence="5">IB182496</strain>
    </source>
</reference>
<sequence length="318" mass="34034">MDRQSPDLVTFGETMALFMPANARSLDQMGTVVQGFGGAESNVAIGVARLGGSVGWFGALGRDPFGTMIYKTLRGEGVDVSRARLVEGEETGVMFREQVAGRLAVHYRRKHSAASRMGPEELDADYIRGAKLLHVTGITAALGERALEAVRQAVAIAKAAGVKVVLDPNLRLKLWSAEEAARVLLPLAEQADYFMPGWDELQLLYGTEDFDEAAARLGRLQAVSVVKGVGERTVIVEGERRSEVPFYPAERIVDTVGAGDGFCAGFLAGVLRGMSAVEAVRLASVCGSLVIQSHGDWEALPDWQTASSRLSGQAAVER</sequence>
<dbReference type="InterPro" id="IPR052700">
    <property type="entry name" value="Carb_kinase_PfkB-like"/>
</dbReference>
<evidence type="ECO:0000313" key="6">
    <source>
        <dbReference type="Proteomes" id="UP000621560"/>
    </source>
</evidence>